<dbReference type="AlphaFoldDB" id="H1KC80"/>
<accession>H1KC80</accession>
<dbReference type="PIRSF" id="PIRSF039032">
    <property type="entry name" value="HigB-2"/>
    <property type="match status" value="1"/>
</dbReference>
<dbReference type="EMBL" id="AGJK01000003">
    <property type="protein sequence ID" value="EHP94897.1"/>
    <property type="molecule type" value="Genomic_DNA"/>
</dbReference>
<gene>
    <name evidence="1" type="ORF">MetexDRAFT_0242</name>
</gene>
<dbReference type="RefSeq" id="WP_003596343.1">
    <property type="nucleotide sequence ID" value="NZ_AGJK01000003.1"/>
</dbReference>
<organism evidence="1 2">
    <name type="scientific">Methylorubrum extorquens DSM 13060</name>
    <dbReference type="NCBI Taxonomy" id="882800"/>
    <lineage>
        <taxon>Bacteria</taxon>
        <taxon>Pseudomonadati</taxon>
        <taxon>Pseudomonadota</taxon>
        <taxon>Alphaproteobacteria</taxon>
        <taxon>Hyphomicrobiales</taxon>
        <taxon>Methylobacteriaceae</taxon>
        <taxon>Methylorubrum</taxon>
    </lineage>
</organism>
<protein>
    <recommendedName>
        <fullName evidence="3">Addiction module toxin RelE</fullName>
    </recommendedName>
</protein>
<evidence type="ECO:0000313" key="2">
    <source>
        <dbReference type="Proteomes" id="UP000004382"/>
    </source>
</evidence>
<dbReference type="Pfam" id="PF06296">
    <property type="entry name" value="RelE"/>
    <property type="match status" value="1"/>
</dbReference>
<evidence type="ECO:0000313" key="1">
    <source>
        <dbReference type="EMBL" id="EHP94897.1"/>
    </source>
</evidence>
<name>H1KC80_METEX</name>
<proteinExistence type="predicted"/>
<sequence length="122" mass="13286">MHAICETFAFRRAAKEAGLSDDEIADLVDYLSRNPLAGDEIVGTGGCRKVRVAAKSKSKGKSGGYRTITFFSGADLPLFLITVFAKGERADLSQRERNGLGEMCKVLVEEYRKKVVKVRAGA</sequence>
<dbReference type="Proteomes" id="UP000004382">
    <property type="component" value="Unassembled WGS sequence"/>
</dbReference>
<comment type="caution">
    <text evidence="1">The sequence shown here is derived from an EMBL/GenBank/DDBJ whole genome shotgun (WGS) entry which is preliminary data.</text>
</comment>
<reference evidence="1 2" key="1">
    <citation type="submission" date="2011-09" db="EMBL/GenBank/DDBJ databases">
        <title>The draft genome of Methylobacterium extorquens DSM 13060.</title>
        <authorList>
            <consortium name="US DOE Joint Genome Institute (JGI-PGF)"/>
            <person name="Lucas S."/>
            <person name="Han J."/>
            <person name="Lapidus A."/>
            <person name="Cheng J.-F."/>
            <person name="Goodwin L."/>
            <person name="Pitluck S."/>
            <person name="Peters L."/>
            <person name="Land M.L."/>
            <person name="Hauser L."/>
            <person name="Koskimaki J."/>
            <person name="Halonen O."/>
            <person name="Pirttila A."/>
            <person name="Frank C."/>
            <person name="Woyke T.J."/>
        </authorList>
    </citation>
    <scope>NUCLEOTIDE SEQUENCE [LARGE SCALE GENOMIC DNA]</scope>
    <source>
        <strain evidence="1 2">DSM 13060</strain>
    </source>
</reference>
<dbReference type="InterPro" id="IPR009387">
    <property type="entry name" value="HigB-2"/>
</dbReference>
<dbReference type="PATRIC" id="fig|882800.3.peg.230"/>
<evidence type="ECO:0008006" key="3">
    <source>
        <dbReference type="Google" id="ProtNLM"/>
    </source>
</evidence>